<dbReference type="STRING" id="568860.SAMN05421811_103642"/>
<dbReference type="EMBL" id="FOHX01000003">
    <property type="protein sequence ID" value="SET62642.1"/>
    <property type="molecule type" value="Genomic_DNA"/>
</dbReference>
<gene>
    <name evidence="1" type="ORF">SAMN05421811_103642</name>
</gene>
<evidence type="ECO:0000313" key="2">
    <source>
        <dbReference type="Proteomes" id="UP000199361"/>
    </source>
</evidence>
<name>A0A1I0FWK9_9ACTN</name>
<evidence type="ECO:0008006" key="3">
    <source>
        <dbReference type="Google" id="ProtNLM"/>
    </source>
</evidence>
<dbReference type="Proteomes" id="UP000199361">
    <property type="component" value="Unassembled WGS sequence"/>
</dbReference>
<sequence length="81" mass="9195">MFKLIIDPVAEEQIAGLPDHALHPLADLFALLEAAPWSGNPYNSRNPRANMLTHPFGERGLATYVVLDQQREVYLVRIEWP</sequence>
<evidence type="ECO:0000313" key="1">
    <source>
        <dbReference type="EMBL" id="SET62642.1"/>
    </source>
</evidence>
<accession>A0A1I0FWK9</accession>
<dbReference type="AlphaFoldDB" id="A0A1I0FWK9"/>
<dbReference type="OrthoDB" id="3541030at2"/>
<dbReference type="RefSeq" id="WP_091080265.1">
    <property type="nucleotide sequence ID" value="NZ_FOHX01000003.1"/>
</dbReference>
<organism evidence="1 2">
    <name type="scientific">Nonomuraea wenchangensis</name>
    <dbReference type="NCBI Taxonomy" id="568860"/>
    <lineage>
        <taxon>Bacteria</taxon>
        <taxon>Bacillati</taxon>
        <taxon>Actinomycetota</taxon>
        <taxon>Actinomycetes</taxon>
        <taxon>Streptosporangiales</taxon>
        <taxon>Streptosporangiaceae</taxon>
        <taxon>Nonomuraea</taxon>
    </lineage>
</organism>
<proteinExistence type="predicted"/>
<reference evidence="1 2" key="1">
    <citation type="submission" date="2016-10" db="EMBL/GenBank/DDBJ databases">
        <authorList>
            <person name="de Groot N.N."/>
        </authorList>
    </citation>
    <scope>NUCLEOTIDE SEQUENCE [LARGE SCALE GENOMIC DNA]</scope>
    <source>
        <strain evidence="1 2">CGMCC 4.5598</strain>
    </source>
</reference>
<keyword evidence="2" id="KW-1185">Reference proteome</keyword>
<protein>
    <recommendedName>
        <fullName evidence="3">Type II toxin-antitoxin system RelE/ParE family toxin</fullName>
    </recommendedName>
</protein>